<keyword evidence="2" id="KW-1185">Reference proteome</keyword>
<accession>A0A7W3TQD0</accession>
<dbReference type="Proteomes" id="UP000518316">
    <property type="component" value="Unassembled WGS sequence"/>
</dbReference>
<evidence type="ECO:0000313" key="1">
    <source>
        <dbReference type="EMBL" id="MBB1068940.1"/>
    </source>
</evidence>
<gene>
    <name evidence="1" type="ORF">H5S40_01970</name>
</gene>
<evidence type="ECO:0000313" key="2">
    <source>
        <dbReference type="Proteomes" id="UP000518316"/>
    </source>
</evidence>
<dbReference type="RefSeq" id="WP_231793365.1">
    <property type="nucleotide sequence ID" value="NZ_JAJPDC010000044.1"/>
</dbReference>
<proteinExistence type="predicted"/>
<organism evidence="1 2">
    <name type="scientific">Limosilactobacillus albertensis</name>
    <dbReference type="NCBI Taxonomy" id="2759752"/>
    <lineage>
        <taxon>Bacteria</taxon>
        <taxon>Bacillati</taxon>
        <taxon>Bacillota</taxon>
        <taxon>Bacilli</taxon>
        <taxon>Lactobacillales</taxon>
        <taxon>Lactobacillaceae</taxon>
        <taxon>Limosilactobacillus</taxon>
    </lineage>
</organism>
<sequence length="71" mass="8332">MLLFIFGSSKTTEGNILHYSFVEHFIDDLDKEYHIHNITFDRWDAIKTVQNITIASWIDSNFSINYTGPLH</sequence>
<name>A0A7W3TQD0_9LACO</name>
<dbReference type="AlphaFoldDB" id="A0A7W3TQD0"/>
<protein>
    <submittedName>
        <fullName evidence="1">Uncharacterized protein</fullName>
    </submittedName>
</protein>
<dbReference type="EMBL" id="JACIVC010000043">
    <property type="protein sequence ID" value="MBB1068940.1"/>
    <property type="molecule type" value="Genomic_DNA"/>
</dbReference>
<comment type="caution">
    <text evidence="1">The sequence shown here is derived from an EMBL/GenBank/DDBJ whole genome shotgun (WGS) entry which is preliminary data.</text>
</comment>
<reference evidence="1 2" key="1">
    <citation type="submission" date="2020-07" db="EMBL/GenBank/DDBJ databases">
        <title>Description of Limosilactobacillus balticus sp. nov., Limosilactobacillus agrestis sp. nov., Limosilactobacillus albertensis sp. nov., Limosilactobacillus rudii sp. nov., Limosilactobacillus fastidiosus sp. nov., five novel Limosilactobacillus species isolated from the vertebrate gastrointestinal tract, and proposal of 6 subspecies of Limosilactobacillus reuteri adapted to the gastrointestinal tract of specific vertebrate hosts.</title>
        <authorList>
            <person name="Li F."/>
            <person name="Cheng C."/>
            <person name="Zheng J."/>
            <person name="Quevedo R.M."/>
            <person name="Li J."/>
            <person name="Roos S."/>
            <person name="Gaenzle M.G."/>
            <person name="Walter J."/>
        </authorList>
    </citation>
    <scope>NUCLEOTIDE SEQUENCE [LARGE SCALE GENOMIC DNA]</scope>
    <source>
        <strain evidence="1 2">RRLNB_1_1</strain>
    </source>
</reference>